<dbReference type="EC" id="2.7.2.4" evidence="12"/>
<dbReference type="NCBIfam" id="NF005154">
    <property type="entry name" value="PRK06635.1-2"/>
    <property type="match status" value="1"/>
</dbReference>
<evidence type="ECO:0000313" key="16">
    <source>
        <dbReference type="Proteomes" id="UP001168167"/>
    </source>
</evidence>
<dbReference type="InterPro" id="IPR005260">
    <property type="entry name" value="Asp_kin_monofn"/>
</dbReference>
<proteinExistence type="inferred from homology"/>
<evidence type="ECO:0000259" key="14">
    <source>
        <dbReference type="PROSITE" id="PS51671"/>
    </source>
</evidence>
<dbReference type="Pfam" id="PF22468">
    <property type="entry name" value="ACT_9"/>
    <property type="match status" value="1"/>
</dbReference>
<dbReference type="InterPro" id="IPR045865">
    <property type="entry name" value="ACT-like_dom_sf"/>
</dbReference>
<dbReference type="Pfam" id="PF01842">
    <property type="entry name" value="ACT"/>
    <property type="match status" value="1"/>
</dbReference>
<dbReference type="InterPro" id="IPR002912">
    <property type="entry name" value="ACT_dom"/>
</dbReference>
<dbReference type="Gene3D" id="3.30.2130.10">
    <property type="entry name" value="VC0802-like"/>
    <property type="match status" value="1"/>
</dbReference>
<evidence type="ECO:0000256" key="10">
    <source>
        <dbReference type="ARBA" id="ARBA00023154"/>
    </source>
</evidence>
<evidence type="ECO:0000256" key="11">
    <source>
        <dbReference type="ARBA" id="ARBA00047872"/>
    </source>
</evidence>
<reference evidence="15" key="1">
    <citation type="submission" date="2022-08" db="EMBL/GenBank/DDBJ databases">
        <authorList>
            <person name="Dzunkova M."/>
            <person name="La Clair J."/>
            <person name="Tyml T."/>
            <person name="Doud D."/>
            <person name="Schulz F."/>
            <person name="Piquer S."/>
            <person name="Porcel Sanchis D."/>
            <person name="Osborn A."/>
            <person name="Robinson D."/>
            <person name="Louie K.B."/>
            <person name="Bowen B.P."/>
            <person name="Bowers R."/>
            <person name="Lee J."/>
            <person name="Arnau Llombart V."/>
            <person name="Diaz Villanueva W."/>
            <person name="Gosliner T."/>
            <person name="Northen T."/>
            <person name="Cheng J.-F."/>
            <person name="Burkart M.D."/>
            <person name="Woyke T."/>
        </authorList>
    </citation>
    <scope>NUCLEOTIDE SEQUENCE</scope>
    <source>
        <strain evidence="15">Df01</strain>
    </source>
</reference>
<comment type="similarity">
    <text evidence="4 12">Belongs to the aspartokinase family.</text>
</comment>
<dbReference type="PROSITE" id="PS00324">
    <property type="entry name" value="ASPARTOKINASE"/>
    <property type="match status" value="1"/>
</dbReference>
<dbReference type="InterPro" id="IPR001341">
    <property type="entry name" value="Asp_kinase"/>
</dbReference>
<evidence type="ECO:0000256" key="8">
    <source>
        <dbReference type="ARBA" id="ARBA00022777"/>
    </source>
</evidence>
<evidence type="ECO:0000313" key="15">
    <source>
        <dbReference type="EMBL" id="MDM5147955.1"/>
    </source>
</evidence>
<keyword evidence="16" id="KW-1185">Reference proteome</keyword>
<dbReference type="PROSITE" id="PS51671">
    <property type="entry name" value="ACT"/>
    <property type="match status" value="2"/>
</dbReference>
<evidence type="ECO:0000256" key="4">
    <source>
        <dbReference type="ARBA" id="ARBA00010122"/>
    </source>
</evidence>
<dbReference type="NCBIfam" id="NF005155">
    <property type="entry name" value="PRK06635.1-4"/>
    <property type="match status" value="1"/>
</dbReference>
<organism evidence="15 16">
    <name type="scientific">Candidatus Doriopsillibacter californiensis</name>
    <dbReference type="NCBI Taxonomy" id="2970740"/>
    <lineage>
        <taxon>Bacteria</taxon>
        <taxon>Pseudomonadati</taxon>
        <taxon>Pseudomonadota</taxon>
        <taxon>Gammaproteobacteria</taxon>
        <taxon>Candidatus Tethybacterales</taxon>
        <taxon>Candidatus Persebacteraceae</taxon>
        <taxon>Candidatus Doriopsillibacter</taxon>
    </lineage>
</organism>
<dbReference type="Gene3D" id="3.40.1160.10">
    <property type="entry name" value="Acetylglutamate kinase-like"/>
    <property type="match status" value="1"/>
</dbReference>
<evidence type="ECO:0000256" key="12">
    <source>
        <dbReference type="RuleBase" id="RU003448"/>
    </source>
</evidence>
<dbReference type="PANTHER" id="PTHR21499">
    <property type="entry name" value="ASPARTATE KINASE"/>
    <property type="match status" value="1"/>
</dbReference>
<dbReference type="PIRSF" id="PIRSF000726">
    <property type="entry name" value="Asp_kin"/>
    <property type="match status" value="1"/>
</dbReference>
<dbReference type="CDD" id="cd04913">
    <property type="entry name" value="ACT_AKii-LysC-BS-like_1"/>
    <property type="match status" value="1"/>
</dbReference>
<comment type="caution">
    <text evidence="15">The sequence shown here is derived from an EMBL/GenBank/DDBJ whole genome shotgun (WGS) entry which is preliminary data.</text>
</comment>
<comment type="pathway">
    <text evidence="1 13">Amino-acid biosynthesis; L-lysine biosynthesis via DAP pathway; (S)-tetrahydrodipicolinate from L-aspartate: step 1/4.</text>
</comment>
<keyword evidence="10" id="KW-0457">Lysine biosynthesis</keyword>
<feature type="domain" description="ACT" evidence="14">
    <location>
        <begin position="267"/>
        <end position="341"/>
    </location>
</feature>
<evidence type="ECO:0000256" key="9">
    <source>
        <dbReference type="ARBA" id="ARBA00022840"/>
    </source>
</evidence>
<evidence type="ECO:0000256" key="2">
    <source>
        <dbReference type="ARBA" id="ARBA00004986"/>
    </source>
</evidence>
<protein>
    <recommendedName>
        <fullName evidence="12">Aspartokinase</fullName>
        <ecNumber evidence="12">2.7.2.4</ecNumber>
    </recommendedName>
</protein>
<dbReference type="InterPro" id="IPR018042">
    <property type="entry name" value="Aspartate_kinase_CS"/>
</dbReference>
<gene>
    <name evidence="15" type="ORF">NQX30_06180</name>
</gene>
<evidence type="ECO:0000256" key="5">
    <source>
        <dbReference type="ARBA" id="ARBA00022605"/>
    </source>
</evidence>
<evidence type="ECO:0000256" key="7">
    <source>
        <dbReference type="ARBA" id="ARBA00022741"/>
    </source>
</evidence>
<dbReference type="GO" id="GO:0004072">
    <property type="term" value="F:aspartate kinase activity"/>
    <property type="evidence" value="ECO:0007669"/>
    <property type="project" value="UniProtKB-EC"/>
</dbReference>
<name>A0ABT7QMZ3_9GAMM</name>
<dbReference type="InterPro" id="IPR054352">
    <property type="entry name" value="ACT_Aspartokinase"/>
</dbReference>
<keyword evidence="5 13" id="KW-0028">Amino-acid biosynthesis</keyword>
<dbReference type="Proteomes" id="UP001168167">
    <property type="component" value="Unassembled WGS sequence"/>
</dbReference>
<dbReference type="PANTHER" id="PTHR21499:SF3">
    <property type="entry name" value="ASPARTOKINASE"/>
    <property type="match status" value="1"/>
</dbReference>
<comment type="pathway">
    <text evidence="3 13">Amino-acid biosynthesis; L-threonine biosynthesis; L-threonine from L-aspartate: step 1/5.</text>
</comment>
<dbReference type="InterPro" id="IPR036393">
    <property type="entry name" value="AceGlu_kinase-like_sf"/>
</dbReference>
<evidence type="ECO:0000256" key="6">
    <source>
        <dbReference type="ARBA" id="ARBA00022679"/>
    </source>
</evidence>
<evidence type="ECO:0000256" key="13">
    <source>
        <dbReference type="RuleBase" id="RU004249"/>
    </source>
</evidence>
<keyword evidence="8 12" id="KW-0418">Kinase</keyword>
<dbReference type="EMBL" id="JANQAO010000003">
    <property type="protein sequence ID" value="MDM5147955.1"/>
    <property type="molecule type" value="Genomic_DNA"/>
</dbReference>
<accession>A0ABT7QMZ3</accession>
<evidence type="ECO:0000256" key="1">
    <source>
        <dbReference type="ARBA" id="ARBA00004766"/>
    </source>
</evidence>
<dbReference type="CDD" id="cd04923">
    <property type="entry name" value="ACT_AK-LysC-DapG-like_2"/>
    <property type="match status" value="1"/>
</dbReference>
<sequence length="413" mass="43941">MPLYVHKYGGTSVGSIERIRHISAQIKVAKEAGDNIIVVVSAMVGETNRLVSLCNSFELNDDLAMREQDAVLASGEQAAAGLTTLALAEIGVRARSFTGLQAGIITDSTHGKARIVDIDTSPLRTALGAGDVPVVAGFQGATASGSIATLGRGGSDTTAVALAAAMAADECRIFTDVDGIYTTDPRICDKARLLPSITLEEMLEMASLGSKVLQTRAVEFAGKYRVPLRVLSSMHANSCGTLVHYKENIMEQPIVTGIAFNRDEAKITLIGVPDRPGIARCILRAVADVNINVDMIVQNIGSDGYTDFSFTVHRSDYETAMRVMQHTATDISAGSVVGNANIVKVSVVGIGMKSHTGVASTMFQALAEKDINIQMISTSEVKISTVIDEQYLETAVRVLHDAFELDKGVHEDK</sequence>
<evidence type="ECO:0000256" key="3">
    <source>
        <dbReference type="ARBA" id="ARBA00005139"/>
    </source>
</evidence>
<dbReference type="CDD" id="cd04246">
    <property type="entry name" value="AAK_AK-DapG-like"/>
    <property type="match status" value="1"/>
</dbReference>
<keyword evidence="9" id="KW-0067">ATP-binding</keyword>
<reference evidence="15" key="2">
    <citation type="journal article" date="2023" name="Microbiome">
        <title>Synthase-selected sorting approach identifies a beta-lactone synthase in a nudibranch symbiotic bacterium.</title>
        <authorList>
            <person name="Dzunkova M."/>
            <person name="La Clair J.J."/>
            <person name="Tyml T."/>
            <person name="Doud D."/>
            <person name="Schulz F."/>
            <person name="Piquer-Esteban S."/>
            <person name="Porcel Sanchis D."/>
            <person name="Osborn A."/>
            <person name="Robinson D."/>
            <person name="Louie K.B."/>
            <person name="Bowen B.P."/>
            <person name="Bowers R.M."/>
            <person name="Lee J."/>
            <person name="Arnau V."/>
            <person name="Diaz-Villanueva W."/>
            <person name="Stepanauskas R."/>
            <person name="Gosliner T."/>
            <person name="Date S.V."/>
            <person name="Northen T.R."/>
            <person name="Cheng J.F."/>
            <person name="Burkart M.D."/>
            <person name="Woyke T."/>
        </authorList>
    </citation>
    <scope>NUCLEOTIDE SEQUENCE</scope>
    <source>
        <strain evidence="15">Df01</strain>
    </source>
</reference>
<dbReference type="SUPFAM" id="SSF53633">
    <property type="entry name" value="Carbamate kinase-like"/>
    <property type="match status" value="1"/>
</dbReference>
<comment type="catalytic activity">
    <reaction evidence="11 12">
        <text>L-aspartate + ATP = 4-phospho-L-aspartate + ADP</text>
        <dbReference type="Rhea" id="RHEA:23776"/>
        <dbReference type="ChEBI" id="CHEBI:29991"/>
        <dbReference type="ChEBI" id="CHEBI:30616"/>
        <dbReference type="ChEBI" id="CHEBI:57535"/>
        <dbReference type="ChEBI" id="CHEBI:456216"/>
        <dbReference type="EC" id="2.7.2.4"/>
    </reaction>
</comment>
<feature type="domain" description="ACT" evidence="14">
    <location>
        <begin position="347"/>
        <end position="413"/>
    </location>
</feature>
<dbReference type="Pfam" id="PF00696">
    <property type="entry name" value="AA_kinase"/>
    <property type="match status" value="1"/>
</dbReference>
<dbReference type="NCBIfam" id="TIGR00657">
    <property type="entry name" value="asp_kinases"/>
    <property type="match status" value="1"/>
</dbReference>
<dbReference type="InterPro" id="IPR001048">
    <property type="entry name" value="Asp/Glu/Uridylate_kinase"/>
</dbReference>
<keyword evidence="6 12" id="KW-0808">Transferase</keyword>
<comment type="pathway">
    <text evidence="2 13">Amino-acid biosynthesis; L-methionine biosynthesis via de novo pathway; L-homoserine from L-aspartate: step 1/3.</text>
</comment>
<dbReference type="SUPFAM" id="SSF55021">
    <property type="entry name" value="ACT-like"/>
    <property type="match status" value="2"/>
</dbReference>
<keyword evidence="7" id="KW-0547">Nucleotide-binding</keyword>